<organism evidence="1">
    <name type="scientific">Pseudomonas marincola</name>
    <dbReference type="NCBI Taxonomy" id="437900"/>
    <lineage>
        <taxon>Bacteria</taxon>
        <taxon>Pseudomonadati</taxon>
        <taxon>Pseudomonadota</taxon>
        <taxon>Gammaproteobacteria</taxon>
        <taxon>Pseudomonadales</taxon>
        <taxon>Pseudomonadaceae</taxon>
        <taxon>Pseudomonas</taxon>
    </lineage>
</organism>
<name>A0A653DXA6_9PSED</name>
<sequence>MLCLADDEQDLLLQLAAVLAVGSIALWPENHSELHAKLPKEVQQRIQLITDWTTCDNAFDSIIHHGDSDQLREVCLQAAQRPGAIIGVNGLNKGETDIPMERLLVEHSLSVNTAAAGGNASLMTIG</sequence>
<reference evidence="1" key="1">
    <citation type="submission" date="2019-02" db="EMBL/GenBank/DDBJ databases">
        <authorList>
            <consortium name="Genoscope - CEA"/>
            <person name="William W."/>
        </authorList>
    </citation>
    <scope>NUCLEOTIDE SEQUENCE [LARGE SCALE GENOMIC DNA]</scope>
    <source>
        <strain evidence="1">YSy11</strain>
    </source>
</reference>
<dbReference type="AlphaFoldDB" id="A0A653DXA6"/>
<evidence type="ECO:0000313" key="1">
    <source>
        <dbReference type="EMBL" id="VEV95092.1"/>
    </source>
</evidence>
<protein>
    <submittedName>
        <fullName evidence="1">Uncharacterized protein</fullName>
    </submittedName>
</protein>
<dbReference type="EMBL" id="LR215729">
    <property type="protein sequence ID" value="VEV95092.1"/>
    <property type="molecule type" value="Genomic_DNA"/>
</dbReference>
<proteinExistence type="predicted"/>
<accession>A0A653DXA6</accession>
<gene>
    <name evidence="1" type="ORF">PMYSY11_0045</name>
</gene>